<dbReference type="PANTHER" id="PTHR41390:SF1">
    <property type="entry name" value="NADH-UBIQUINONE OXIDOREDUCTASE 213 KDA SUBUNIT"/>
    <property type="match status" value="1"/>
</dbReference>
<sequence length="214" mass="24042">MCLSDHWLIFGGALGGGLLAGATGSQKGIDGLGLGLNTAKNVALTSFVFFSLREWLVTPSLRKYAPVNQDKPTRTFKMADSALAGALGGGAWNYRLRGRAGVIPGVITAVLVCSTGQAVANEVRVQRINYLLKRRDREEEDKENHMRIVERPPQPAPEEPVTHKWWERFKFYRVPDENYLQKLKDKADQTKVAKMAVEQRMYELELLIGEEHKF</sequence>
<dbReference type="EMBL" id="SPOI01000036">
    <property type="protein sequence ID" value="TIB39291.1"/>
    <property type="molecule type" value="Genomic_DNA"/>
</dbReference>
<organism evidence="2 3">
    <name type="scientific">Wallemia ichthyophaga</name>
    <dbReference type="NCBI Taxonomy" id="245174"/>
    <lineage>
        <taxon>Eukaryota</taxon>
        <taxon>Fungi</taxon>
        <taxon>Dikarya</taxon>
        <taxon>Basidiomycota</taxon>
        <taxon>Wallemiomycotina</taxon>
        <taxon>Wallemiomycetes</taxon>
        <taxon>Wallemiales</taxon>
        <taxon>Wallemiaceae</taxon>
        <taxon>Wallemia</taxon>
    </lineage>
</organism>
<dbReference type="PANTHER" id="PTHR41390">
    <property type="entry name" value="CHROMOSOME 7, WHOLE GENOME SHOTGUN SEQUENCE"/>
    <property type="match status" value="1"/>
</dbReference>
<feature type="chain" id="PRO_5020873963" evidence="1">
    <location>
        <begin position="25"/>
        <end position="214"/>
    </location>
</feature>
<feature type="signal peptide" evidence="1">
    <location>
        <begin position="1"/>
        <end position="24"/>
    </location>
</feature>
<reference evidence="2 3" key="1">
    <citation type="submission" date="2019-03" db="EMBL/GenBank/DDBJ databases">
        <title>Sequencing 23 genomes of Wallemia ichthyophaga.</title>
        <authorList>
            <person name="Gostincar C."/>
        </authorList>
    </citation>
    <scope>NUCLEOTIDE SEQUENCE [LARGE SCALE GENOMIC DNA]</scope>
    <source>
        <strain evidence="2 3">EXF-6200</strain>
    </source>
</reference>
<comment type="caution">
    <text evidence="2">The sequence shown here is derived from an EMBL/GenBank/DDBJ whole genome shotgun (WGS) entry which is preliminary data.</text>
</comment>
<name>A0A4T0JFY4_WALIC</name>
<dbReference type="AlphaFoldDB" id="A0A4T0JFY4"/>
<dbReference type="Proteomes" id="UP000310689">
    <property type="component" value="Unassembled WGS sequence"/>
</dbReference>
<evidence type="ECO:0000313" key="2">
    <source>
        <dbReference type="EMBL" id="TIB39291.1"/>
    </source>
</evidence>
<proteinExistence type="predicted"/>
<gene>
    <name evidence="2" type="ORF">E3P86_01194</name>
</gene>
<accession>A0A4T0JFY4</accession>
<protein>
    <submittedName>
        <fullName evidence="2">Uncharacterized protein</fullName>
    </submittedName>
</protein>
<evidence type="ECO:0000313" key="3">
    <source>
        <dbReference type="Proteomes" id="UP000310689"/>
    </source>
</evidence>
<keyword evidence="1" id="KW-0732">Signal</keyword>
<evidence type="ECO:0000256" key="1">
    <source>
        <dbReference type="SAM" id="SignalP"/>
    </source>
</evidence>